<evidence type="ECO:0000256" key="1">
    <source>
        <dbReference type="SAM" id="MobiDB-lite"/>
    </source>
</evidence>
<keyword evidence="3" id="KW-1185">Reference proteome</keyword>
<reference evidence="2" key="1">
    <citation type="submission" date="2021-03" db="EMBL/GenBank/DDBJ databases">
        <authorList>
            <person name="Li Z."/>
            <person name="Yang C."/>
        </authorList>
    </citation>
    <scope>NUCLEOTIDE SEQUENCE</scope>
    <source>
        <strain evidence="2">Dzin_1.0</strain>
        <tissue evidence="2">Leaf</tissue>
    </source>
</reference>
<evidence type="ECO:0000313" key="3">
    <source>
        <dbReference type="Proteomes" id="UP001085076"/>
    </source>
</evidence>
<sequence length="300" mass="33589">MSSWVGADQLQSNKSAAASDTSKTRGAQRHHRRQKWGLDGDEILVTLLKEEYATTRGQASSFKCEVWSRIATAFSEKAKESVTDRPTPDNIEVWDDVIKFNKEYKTARDRSFPLYWLVHELAGASSATGRFAVGSTEERTVVDVEGSGSSASIPVEQDFDGNGDVHMGGRDESDVYRSGTKRKKSASDNPRAGKKSGDATAAALEKLVELSAGRSKIVEQYDSDENYSYKLCMDKLTAMPGITAEEIFVGGQAFKQRDERMFFLSIPPMAISFWLEERVSEFRHARQQRQQVRWLPLLVQ</sequence>
<accession>A0A9D5DHF7</accession>
<protein>
    <recommendedName>
        <fullName evidence="4">Myb/SANT-like domain-containing protein</fullName>
    </recommendedName>
</protein>
<dbReference type="Proteomes" id="UP001085076">
    <property type="component" value="Miscellaneous, Linkage group lg01"/>
</dbReference>
<dbReference type="PANTHER" id="PTHR46934">
    <property type="entry name" value="MYB_DNA-BIND_3 DOMAIN-CONTAINING PROTEIN-RELATED"/>
    <property type="match status" value="1"/>
</dbReference>
<dbReference type="AlphaFoldDB" id="A0A9D5DHF7"/>
<evidence type="ECO:0000313" key="2">
    <source>
        <dbReference type="EMBL" id="KAJ0989802.1"/>
    </source>
</evidence>
<dbReference type="OrthoDB" id="1937145at2759"/>
<name>A0A9D5DHF7_9LILI</name>
<evidence type="ECO:0008006" key="4">
    <source>
        <dbReference type="Google" id="ProtNLM"/>
    </source>
</evidence>
<reference evidence="2" key="2">
    <citation type="journal article" date="2022" name="Hortic Res">
        <title>The genome of Dioscorea zingiberensis sheds light on the biosynthesis, origin and evolution of the medicinally important diosgenin saponins.</title>
        <authorList>
            <person name="Li Y."/>
            <person name="Tan C."/>
            <person name="Li Z."/>
            <person name="Guo J."/>
            <person name="Li S."/>
            <person name="Chen X."/>
            <person name="Wang C."/>
            <person name="Dai X."/>
            <person name="Yang H."/>
            <person name="Song W."/>
            <person name="Hou L."/>
            <person name="Xu J."/>
            <person name="Tong Z."/>
            <person name="Xu A."/>
            <person name="Yuan X."/>
            <person name="Wang W."/>
            <person name="Yang Q."/>
            <person name="Chen L."/>
            <person name="Sun Z."/>
            <person name="Wang K."/>
            <person name="Pan B."/>
            <person name="Chen J."/>
            <person name="Bao Y."/>
            <person name="Liu F."/>
            <person name="Qi X."/>
            <person name="Gang D.R."/>
            <person name="Wen J."/>
            <person name="Li J."/>
        </authorList>
    </citation>
    <scope>NUCLEOTIDE SEQUENCE</scope>
    <source>
        <strain evidence="2">Dzin_1.0</strain>
    </source>
</reference>
<gene>
    <name evidence="2" type="ORF">J5N97_008158</name>
</gene>
<feature type="region of interest" description="Disordered" evidence="1">
    <location>
        <begin position="144"/>
        <end position="198"/>
    </location>
</feature>
<dbReference type="EMBL" id="JAGGNH010000001">
    <property type="protein sequence ID" value="KAJ0989802.1"/>
    <property type="molecule type" value="Genomic_DNA"/>
</dbReference>
<proteinExistence type="predicted"/>
<feature type="region of interest" description="Disordered" evidence="1">
    <location>
        <begin position="1"/>
        <end position="34"/>
    </location>
</feature>
<comment type="caution">
    <text evidence="2">The sequence shown here is derived from an EMBL/GenBank/DDBJ whole genome shotgun (WGS) entry which is preliminary data.</text>
</comment>
<organism evidence="2 3">
    <name type="scientific">Dioscorea zingiberensis</name>
    <dbReference type="NCBI Taxonomy" id="325984"/>
    <lineage>
        <taxon>Eukaryota</taxon>
        <taxon>Viridiplantae</taxon>
        <taxon>Streptophyta</taxon>
        <taxon>Embryophyta</taxon>
        <taxon>Tracheophyta</taxon>
        <taxon>Spermatophyta</taxon>
        <taxon>Magnoliopsida</taxon>
        <taxon>Liliopsida</taxon>
        <taxon>Dioscoreales</taxon>
        <taxon>Dioscoreaceae</taxon>
        <taxon>Dioscorea</taxon>
    </lineage>
</organism>
<feature type="compositionally biased region" description="Polar residues" evidence="1">
    <location>
        <begin position="1"/>
        <end position="25"/>
    </location>
</feature>